<dbReference type="Gene3D" id="3.40.30.10">
    <property type="entry name" value="Glutaredoxin"/>
    <property type="match status" value="1"/>
</dbReference>
<dbReference type="AlphaFoldDB" id="A0A081NDW3"/>
<organism evidence="7 8">
    <name type="scientific">Endozoicomonas numazuensis</name>
    <dbReference type="NCBI Taxonomy" id="1137799"/>
    <lineage>
        <taxon>Bacteria</taxon>
        <taxon>Pseudomonadati</taxon>
        <taxon>Pseudomonadota</taxon>
        <taxon>Gammaproteobacteria</taxon>
        <taxon>Oceanospirillales</taxon>
        <taxon>Endozoicomonadaceae</taxon>
        <taxon>Endozoicomonas</taxon>
    </lineage>
</organism>
<dbReference type="OrthoDB" id="9790194at2"/>
<dbReference type="PANTHER" id="PTHR12151:SF25">
    <property type="entry name" value="LINALOOL DEHYDRATASE_ISOMERASE DOMAIN-CONTAINING PROTEIN"/>
    <property type="match status" value="1"/>
</dbReference>
<dbReference type="RefSeq" id="WP_081869967.1">
    <property type="nucleotide sequence ID" value="NZ_JOKH01000005.1"/>
</dbReference>
<keyword evidence="5" id="KW-1133">Transmembrane helix</keyword>
<evidence type="ECO:0000256" key="5">
    <source>
        <dbReference type="SAM" id="Phobius"/>
    </source>
</evidence>
<dbReference type="GO" id="GO:0046872">
    <property type="term" value="F:metal ion binding"/>
    <property type="evidence" value="ECO:0007669"/>
    <property type="project" value="UniProtKB-KW"/>
</dbReference>
<evidence type="ECO:0000256" key="1">
    <source>
        <dbReference type="ARBA" id="ARBA00010996"/>
    </source>
</evidence>
<dbReference type="InterPro" id="IPR013766">
    <property type="entry name" value="Thioredoxin_domain"/>
</dbReference>
<dbReference type="PANTHER" id="PTHR12151">
    <property type="entry name" value="ELECTRON TRANSPORT PROTIN SCO1/SENC FAMILY MEMBER"/>
    <property type="match status" value="1"/>
</dbReference>
<comment type="caution">
    <text evidence="7">The sequence shown here is derived from an EMBL/GenBank/DDBJ whole genome shotgun (WGS) entry which is preliminary data.</text>
</comment>
<name>A0A081NDW3_9GAMM</name>
<sequence>MSSRMRGSVNKTVLILVAVIAAVVGLTFHKYMNKPSLTLEQLQQMGTVVFDKPRSFELKGMVDNKGQPFTKANLEGKWSLVYFGYTFCPDICPTTLGQLNQMDKLLKKDNPEMAEKMNYLMVTVDPRRDTVEKLNGYVPHFNPDFVGVTGNQKDIHNLTVQLNIPYTPVTDPEDEYYLVDHGANLAIINPRGDYHGFIRPPLDSDKLARVMVAVDELYQD</sequence>
<dbReference type="Pfam" id="PF02630">
    <property type="entry name" value="SCO1-SenC"/>
    <property type="match status" value="1"/>
</dbReference>
<evidence type="ECO:0000256" key="3">
    <source>
        <dbReference type="PIRSR" id="PIRSR603782-1"/>
    </source>
</evidence>
<dbReference type="eggNOG" id="COG1999">
    <property type="taxonomic scope" value="Bacteria"/>
</dbReference>
<dbReference type="STRING" id="1137799.GZ78_22700"/>
<keyword evidence="5" id="KW-0472">Membrane</keyword>
<dbReference type="CDD" id="cd02968">
    <property type="entry name" value="SCO"/>
    <property type="match status" value="1"/>
</dbReference>
<proteinExistence type="inferred from homology"/>
<feature type="disulfide bond" description="Redox-active" evidence="4">
    <location>
        <begin position="88"/>
        <end position="92"/>
    </location>
</feature>
<accession>A0A081NDW3</accession>
<dbReference type="InterPro" id="IPR036249">
    <property type="entry name" value="Thioredoxin-like_sf"/>
</dbReference>
<evidence type="ECO:0000259" key="6">
    <source>
        <dbReference type="PROSITE" id="PS51352"/>
    </source>
</evidence>
<protein>
    <recommendedName>
        <fullName evidence="6">Thioredoxin domain-containing protein</fullName>
    </recommendedName>
</protein>
<feature type="domain" description="Thioredoxin" evidence="6">
    <location>
        <begin position="47"/>
        <end position="219"/>
    </location>
</feature>
<keyword evidence="4" id="KW-1015">Disulfide bond</keyword>
<keyword evidence="2 3" id="KW-0186">Copper</keyword>
<comment type="similarity">
    <text evidence="1">Belongs to the SCO1/2 family.</text>
</comment>
<keyword evidence="8" id="KW-1185">Reference proteome</keyword>
<feature type="binding site" evidence="3">
    <location>
        <position position="92"/>
    </location>
    <ligand>
        <name>Cu cation</name>
        <dbReference type="ChEBI" id="CHEBI:23378"/>
    </ligand>
</feature>
<feature type="binding site" evidence="3">
    <location>
        <position position="181"/>
    </location>
    <ligand>
        <name>Cu cation</name>
        <dbReference type="ChEBI" id="CHEBI:23378"/>
    </ligand>
</feature>
<feature type="binding site" evidence="3">
    <location>
        <position position="88"/>
    </location>
    <ligand>
        <name>Cu cation</name>
        <dbReference type="ChEBI" id="CHEBI:23378"/>
    </ligand>
</feature>
<evidence type="ECO:0000313" key="7">
    <source>
        <dbReference type="EMBL" id="KEQ16636.1"/>
    </source>
</evidence>
<gene>
    <name evidence="7" type="ORF">GZ78_22700</name>
</gene>
<keyword evidence="3" id="KW-0479">Metal-binding</keyword>
<evidence type="ECO:0000256" key="4">
    <source>
        <dbReference type="PIRSR" id="PIRSR603782-2"/>
    </source>
</evidence>
<dbReference type="SUPFAM" id="SSF52833">
    <property type="entry name" value="Thioredoxin-like"/>
    <property type="match status" value="1"/>
</dbReference>
<evidence type="ECO:0000313" key="8">
    <source>
        <dbReference type="Proteomes" id="UP000028073"/>
    </source>
</evidence>
<dbReference type="PROSITE" id="PS51352">
    <property type="entry name" value="THIOREDOXIN_2"/>
    <property type="match status" value="1"/>
</dbReference>
<keyword evidence="5" id="KW-0812">Transmembrane</keyword>
<dbReference type="EMBL" id="JOKH01000005">
    <property type="protein sequence ID" value="KEQ16636.1"/>
    <property type="molecule type" value="Genomic_DNA"/>
</dbReference>
<evidence type="ECO:0000256" key="2">
    <source>
        <dbReference type="ARBA" id="ARBA00023008"/>
    </source>
</evidence>
<dbReference type="InterPro" id="IPR003782">
    <property type="entry name" value="SCO1/SenC"/>
</dbReference>
<dbReference type="Proteomes" id="UP000028073">
    <property type="component" value="Unassembled WGS sequence"/>
</dbReference>
<feature type="transmembrane region" description="Helical" evidence="5">
    <location>
        <begin position="12"/>
        <end position="32"/>
    </location>
</feature>
<reference evidence="7 8" key="1">
    <citation type="submission" date="2014-06" db="EMBL/GenBank/DDBJ databases">
        <title>Whole Genome Sequences of Three Symbiotic Endozoicomonas Bacteria.</title>
        <authorList>
            <person name="Neave M.J."/>
            <person name="Apprill A."/>
            <person name="Voolstra C.R."/>
        </authorList>
    </citation>
    <scope>NUCLEOTIDE SEQUENCE [LARGE SCALE GENOMIC DNA]</scope>
    <source>
        <strain evidence="7 8">DSM 25634</strain>
    </source>
</reference>